<dbReference type="OrthoDB" id="1163298at2"/>
<evidence type="ECO:0000313" key="1">
    <source>
        <dbReference type="EMBL" id="GAL63484.1"/>
    </source>
</evidence>
<organism evidence="1 2">
    <name type="scientific">Algibacter lectus</name>
    <dbReference type="NCBI Taxonomy" id="221126"/>
    <lineage>
        <taxon>Bacteria</taxon>
        <taxon>Pseudomonadati</taxon>
        <taxon>Bacteroidota</taxon>
        <taxon>Flavobacteriia</taxon>
        <taxon>Flavobacteriales</taxon>
        <taxon>Flavobacteriaceae</taxon>
        <taxon>Algibacter</taxon>
    </lineage>
</organism>
<name>A0A090VJK4_9FLAO</name>
<dbReference type="AlphaFoldDB" id="A0A090VJK4"/>
<gene>
    <name evidence="1" type="ORF">JCM19300_1830</name>
</gene>
<protein>
    <submittedName>
        <fullName evidence="1">Uncharacterized protein</fullName>
    </submittedName>
</protein>
<comment type="caution">
    <text evidence="1">The sequence shown here is derived from an EMBL/GenBank/DDBJ whole genome shotgun (WGS) entry which is preliminary data.</text>
</comment>
<proteinExistence type="predicted"/>
<dbReference type="Proteomes" id="UP000029644">
    <property type="component" value="Unassembled WGS sequence"/>
</dbReference>
<reference evidence="1 2" key="1">
    <citation type="journal article" date="2014" name="Genome Announc.">
        <title>Draft Genome Sequences of Marine Flavobacterium Algibacter lectus Strains SS8 and NR4.</title>
        <authorList>
            <person name="Takatani N."/>
            <person name="Nakanishi M."/>
            <person name="Meirelles P."/>
            <person name="Mino S."/>
            <person name="Suda W."/>
            <person name="Oshima K."/>
            <person name="Hattori M."/>
            <person name="Ohkuma M."/>
            <person name="Hosokawa M."/>
            <person name="Miyashita K."/>
            <person name="Thompson F.L."/>
            <person name="Niwa A."/>
            <person name="Sawabe T."/>
            <person name="Sawabe T."/>
        </authorList>
    </citation>
    <scope>NUCLEOTIDE SEQUENCE [LARGE SCALE GENOMIC DNA]</scope>
    <source>
        <strain evidence="1 2">JCM 19300</strain>
    </source>
</reference>
<sequence>MANNKKGLLTQTKSWDKHLRKIGKRIFWKTERPAERKMIEQNLAEFETQTLSEDETESAKQLYDYLNIQLPNSLNYAELYNLYYSLFCTLDILPENIKSLKLTKEVLSLTFVKLSSKKNITKLVSNNNITDKNYWIEQTAISMRTDKVPNHENARILIGNK</sequence>
<dbReference type="RefSeq" id="WP_042505258.1">
    <property type="nucleotide sequence ID" value="NZ_BBNQ01000011.1"/>
</dbReference>
<evidence type="ECO:0000313" key="2">
    <source>
        <dbReference type="Proteomes" id="UP000029644"/>
    </source>
</evidence>
<dbReference type="EMBL" id="BBNQ01000011">
    <property type="protein sequence ID" value="GAL63484.1"/>
    <property type="molecule type" value="Genomic_DNA"/>
</dbReference>
<accession>A0A090VJK4</accession>